<feature type="transmembrane region" description="Helical" evidence="5">
    <location>
        <begin position="290"/>
        <end position="306"/>
    </location>
</feature>
<dbReference type="EMBL" id="HBFA01038219">
    <property type="protein sequence ID" value="CAD8689466.1"/>
    <property type="molecule type" value="Transcribed_RNA"/>
</dbReference>
<name>A0A7S0WX23_9CHLO</name>
<feature type="transmembrane region" description="Helical" evidence="5">
    <location>
        <begin position="7"/>
        <end position="27"/>
    </location>
</feature>
<evidence type="ECO:0008006" key="7">
    <source>
        <dbReference type="Google" id="ProtNLM"/>
    </source>
</evidence>
<dbReference type="InterPro" id="IPR050186">
    <property type="entry name" value="TPT_transporter"/>
</dbReference>
<feature type="transmembrane region" description="Helical" evidence="5">
    <location>
        <begin position="265"/>
        <end position="284"/>
    </location>
</feature>
<keyword evidence="3 5" id="KW-1133">Transmembrane helix</keyword>
<keyword evidence="2 5" id="KW-0812">Transmembrane</keyword>
<evidence type="ECO:0000256" key="5">
    <source>
        <dbReference type="SAM" id="Phobius"/>
    </source>
</evidence>
<keyword evidence="4 5" id="KW-0472">Membrane</keyword>
<evidence type="ECO:0000256" key="4">
    <source>
        <dbReference type="ARBA" id="ARBA00023136"/>
    </source>
</evidence>
<evidence type="ECO:0000256" key="2">
    <source>
        <dbReference type="ARBA" id="ARBA00022692"/>
    </source>
</evidence>
<feature type="transmembrane region" description="Helical" evidence="5">
    <location>
        <begin position="235"/>
        <end position="253"/>
    </location>
</feature>
<proteinExistence type="predicted"/>
<organism evidence="6">
    <name type="scientific">Pyramimonas obovata</name>
    <dbReference type="NCBI Taxonomy" id="1411642"/>
    <lineage>
        <taxon>Eukaryota</taxon>
        <taxon>Viridiplantae</taxon>
        <taxon>Chlorophyta</taxon>
        <taxon>Pyramimonadophyceae</taxon>
        <taxon>Pyramimonadales</taxon>
        <taxon>Pyramimonadaceae</taxon>
        <taxon>Pyramimonas</taxon>
        <taxon>Pyramimonas incertae sedis</taxon>
    </lineage>
</organism>
<accession>A0A7S0WX23</accession>
<feature type="transmembrane region" description="Helical" evidence="5">
    <location>
        <begin position="164"/>
        <end position="183"/>
    </location>
</feature>
<dbReference type="AlphaFoldDB" id="A0A7S0WX23"/>
<feature type="transmembrane region" description="Helical" evidence="5">
    <location>
        <begin position="81"/>
        <end position="97"/>
    </location>
</feature>
<feature type="transmembrane region" description="Helical" evidence="5">
    <location>
        <begin position="109"/>
        <end position="127"/>
    </location>
</feature>
<dbReference type="GO" id="GO:0016020">
    <property type="term" value="C:membrane"/>
    <property type="evidence" value="ECO:0007669"/>
    <property type="project" value="UniProtKB-SubCell"/>
</dbReference>
<dbReference type="PANTHER" id="PTHR11132">
    <property type="entry name" value="SOLUTE CARRIER FAMILY 35"/>
    <property type="match status" value="1"/>
</dbReference>
<evidence type="ECO:0000313" key="6">
    <source>
        <dbReference type="EMBL" id="CAD8689466.1"/>
    </source>
</evidence>
<evidence type="ECO:0000256" key="1">
    <source>
        <dbReference type="ARBA" id="ARBA00004141"/>
    </source>
</evidence>
<reference evidence="6" key="1">
    <citation type="submission" date="2021-01" db="EMBL/GenBank/DDBJ databases">
        <authorList>
            <person name="Corre E."/>
            <person name="Pelletier E."/>
            <person name="Niang G."/>
            <person name="Scheremetjew M."/>
            <person name="Finn R."/>
            <person name="Kale V."/>
            <person name="Holt S."/>
            <person name="Cochrane G."/>
            <person name="Meng A."/>
            <person name="Brown T."/>
            <person name="Cohen L."/>
        </authorList>
    </citation>
    <scope>NUCLEOTIDE SEQUENCE</scope>
    <source>
        <strain evidence="6">CCMP722</strain>
    </source>
</reference>
<sequence length="327" mass="35389">MKNASAAYMGSAGGTGVVFTIGLYVVMSSSMLVINKVAVTFLPAPTIVLFAQLLTSALAAVGLNSLGIVEADELQADKVKRFYIVALVFLSTIFANMKTLQYANVETFIVFRSSTPLVIAVLDYACLGRELPSYRSLGSLMFVTAGAIGYVLTDKEFAVEAYTWVMVWFVVFAVDMVYIKFVVDTVPMTSWGRVYYQNLLALPPLLVLGLFTGEIQDALSVTTTAEASFQWTQKSLMALAASCACGVGMSYSGFRLRKEVSATSFTVIGILCKLGTVAVNVMIWDKHASMTGLGFLLLCMVAGFFYQQAPLRQPRAAAPEDTVLQKS</sequence>
<comment type="subcellular location">
    <subcellularLocation>
        <location evidence="1">Membrane</location>
        <topology evidence="1">Multi-pass membrane protein</topology>
    </subcellularLocation>
</comment>
<evidence type="ECO:0000256" key="3">
    <source>
        <dbReference type="ARBA" id="ARBA00022989"/>
    </source>
</evidence>
<feature type="transmembrane region" description="Helical" evidence="5">
    <location>
        <begin position="195"/>
        <end position="215"/>
    </location>
</feature>
<gene>
    <name evidence="6" type="ORF">POBO1169_LOCUS19130</name>
</gene>
<protein>
    <recommendedName>
        <fullName evidence="7">Sugar phosphate transporter domain-containing protein</fullName>
    </recommendedName>
</protein>
<feature type="transmembrane region" description="Helical" evidence="5">
    <location>
        <begin position="47"/>
        <end position="69"/>
    </location>
</feature>
<feature type="transmembrane region" description="Helical" evidence="5">
    <location>
        <begin position="134"/>
        <end position="152"/>
    </location>
</feature>